<gene>
    <name evidence="2" type="ORF">AVEN_220048_1</name>
</gene>
<dbReference type="EMBL" id="BGPR01000231">
    <property type="protein sequence ID" value="GBM06614.1"/>
    <property type="molecule type" value="Genomic_DNA"/>
</dbReference>
<organism evidence="2 3">
    <name type="scientific">Araneus ventricosus</name>
    <name type="common">Orbweaver spider</name>
    <name type="synonym">Epeira ventricosa</name>
    <dbReference type="NCBI Taxonomy" id="182803"/>
    <lineage>
        <taxon>Eukaryota</taxon>
        <taxon>Metazoa</taxon>
        <taxon>Ecdysozoa</taxon>
        <taxon>Arthropoda</taxon>
        <taxon>Chelicerata</taxon>
        <taxon>Arachnida</taxon>
        <taxon>Araneae</taxon>
        <taxon>Araneomorphae</taxon>
        <taxon>Entelegynae</taxon>
        <taxon>Araneoidea</taxon>
        <taxon>Araneidae</taxon>
        <taxon>Araneus</taxon>
    </lineage>
</organism>
<proteinExistence type="predicted"/>
<evidence type="ECO:0000313" key="3">
    <source>
        <dbReference type="Proteomes" id="UP000499080"/>
    </source>
</evidence>
<accession>A0A4Y2CRX0</accession>
<dbReference type="Pfam" id="PF20700">
    <property type="entry name" value="Mutator"/>
    <property type="match status" value="1"/>
</dbReference>
<reference evidence="2 3" key="1">
    <citation type="journal article" date="2019" name="Sci. Rep.">
        <title>Orb-weaving spider Araneus ventricosus genome elucidates the spidroin gene catalogue.</title>
        <authorList>
            <person name="Kono N."/>
            <person name="Nakamura H."/>
            <person name="Ohtoshi R."/>
            <person name="Moran D.A.P."/>
            <person name="Shinohara A."/>
            <person name="Yoshida Y."/>
            <person name="Fujiwara M."/>
            <person name="Mori M."/>
            <person name="Tomita M."/>
            <person name="Arakawa K."/>
        </authorList>
    </citation>
    <scope>NUCLEOTIDE SEQUENCE [LARGE SCALE GENOMIC DNA]</scope>
</reference>
<evidence type="ECO:0000259" key="1">
    <source>
        <dbReference type="Pfam" id="PF20700"/>
    </source>
</evidence>
<keyword evidence="3" id="KW-1185">Reference proteome</keyword>
<name>A0A4Y2CRX0_ARAVE</name>
<dbReference type="AlphaFoldDB" id="A0A4Y2CRX0"/>
<feature type="domain" description="Mutator-like transposase" evidence="1">
    <location>
        <begin position="3"/>
        <end position="80"/>
    </location>
</feature>
<protein>
    <recommendedName>
        <fullName evidence="1">Mutator-like transposase domain-containing protein</fullName>
    </recommendedName>
</protein>
<dbReference type="Proteomes" id="UP000499080">
    <property type="component" value="Unassembled WGS sequence"/>
</dbReference>
<evidence type="ECO:0000313" key="2">
    <source>
        <dbReference type="EMBL" id="GBM06614.1"/>
    </source>
</evidence>
<sequence>MYYNDTTINKLECIGHIQKRVGTRIRKLKNETPSVRDKGKLTDKFIDKLQNYYEIAIHSVVGNLKNMQTTVISAFYHCCSVLDNLSMDNVQRVKRAGANINDSGNVT</sequence>
<dbReference type="OrthoDB" id="10060618at2759"/>
<comment type="caution">
    <text evidence="2">The sequence shown here is derived from an EMBL/GenBank/DDBJ whole genome shotgun (WGS) entry which is preliminary data.</text>
</comment>
<dbReference type="InterPro" id="IPR049012">
    <property type="entry name" value="Mutator_transp_dom"/>
</dbReference>